<dbReference type="EMBL" id="LGTZ01001941">
    <property type="protein sequence ID" value="OJD20318.1"/>
    <property type="molecule type" value="Genomic_DNA"/>
</dbReference>
<dbReference type="VEuPathDB" id="FungiDB:ACJ73_08348"/>
<sequence length="293" mass="32861">MIPPTFTGHRCTPEQKGQCPESASTAITPTTSRQRAHSADRPAGEEEKRIDEETFTRPAKRSRSSPHILTLPAEVHLHVLELLNAGDLYRLDRQTRDWKVFRWVAGSLGRNTVVCIGDETSADEDAYPQGLLDEDDGDELKEGLTAAEWEDGENEEEEESVFSGPATLYDLARSRYQLPSLAQSDNPGVRYLQPHSLKSEYVSGPFIRGIGFGEVILSRICWSTSGFISMENKHTTSIGRWAGHRLDIVPLDVLSNEDNSWKDIGDEVGKEIAEIWEANLGENWREQIIKREG</sequence>
<feature type="compositionally biased region" description="Basic and acidic residues" evidence="1">
    <location>
        <begin position="37"/>
        <end position="55"/>
    </location>
</feature>
<organism evidence="3 4">
    <name type="scientific">Blastomyces percursus</name>
    <dbReference type="NCBI Taxonomy" id="1658174"/>
    <lineage>
        <taxon>Eukaryota</taxon>
        <taxon>Fungi</taxon>
        <taxon>Dikarya</taxon>
        <taxon>Ascomycota</taxon>
        <taxon>Pezizomycotina</taxon>
        <taxon>Eurotiomycetes</taxon>
        <taxon>Eurotiomycetidae</taxon>
        <taxon>Onygenales</taxon>
        <taxon>Ajellomycetaceae</taxon>
        <taxon>Blastomyces</taxon>
    </lineage>
</organism>
<dbReference type="OrthoDB" id="2588098at2759"/>
<proteinExistence type="predicted"/>
<feature type="compositionally biased region" description="Polar residues" evidence="1">
    <location>
        <begin position="21"/>
        <end position="33"/>
    </location>
</feature>
<dbReference type="AlphaFoldDB" id="A0A1J9PVJ0"/>
<protein>
    <recommendedName>
        <fullName evidence="2">F-box domain-containing protein</fullName>
    </recommendedName>
</protein>
<evidence type="ECO:0000259" key="2">
    <source>
        <dbReference type="PROSITE" id="PS50181"/>
    </source>
</evidence>
<feature type="domain" description="F-box" evidence="2">
    <location>
        <begin position="65"/>
        <end position="99"/>
    </location>
</feature>
<evidence type="ECO:0000313" key="3">
    <source>
        <dbReference type="EMBL" id="OJD20318.1"/>
    </source>
</evidence>
<evidence type="ECO:0000256" key="1">
    <source>
        <dbReference type="SAM" id="MobiDB-lite"/>
    </source>
</evidence>
<feature type="region of interest" description="Disordered" evidence="1">
    <location>
        <begin position="1"/>
        <end position="64"/>
    </location>
</feature>
<evidence type="ECO:0000313" key="4">
    <source>
        <dbReference type="Proteomes" id="UP000242791"/>
    </source>
</evidence>
<accession>A0A1J9PVJ0</accession>
<dbReference type="InterPro" id="IPR001810">
    <property type="entry name" value="F-box_dom"/>
</dbReference>
<comment type="caution">
    <text evidence="3">The sequence shown here is derived from an EMBL/GenBank/DDBJ whole genome shotgun (WGS) entry which is preliminary data.</text>
</comment>
<name>A0A1J9PVJ0_9EURO</name>
<keyword evidence="4" id="KW-1185">Reference proteome</keyword>
<reference evidence="3 4" key="1">
    <citation type="submission" date="2015-08" db="EMBL/GenBank/DDBJ databases">
        <title>Emmonsia species relationships and genome sequence.</title>
        <authorList>
            <person name="Cuomo C.A."/>
            <person name="Schwartz I.S."/>
            <person name="Kenyon C."/>
            <person name="De Hoog G.S."/>
            <person name="Govender N.P."/>
            <person name="Botha A."/>
            <person name="Moreno L."/>
            <person name="De Vries M."/>
            <person name="Munoz J.F."/>
            <person name="Stielow J.B."/>
        </authorList>
    </citation>
    <scope>NUCLEOTIDE SEQUENCE [LARGE SCALE GENOMIC DNA]</scope>
    <source>
        <strain evidence="3 4">EI222</strain>
    </source>
</reference>
<dbReference type="PROSITE" id="PS50181">
    <property type="entry name" value="FBOX"/>
    <property type="match status" value="1"/>
</dbReference>
<dbReference type="Proteomes" id="UP000242791">
    <property type="component" value="Unassembled WGS sequence"/>
</dbReference>
<gene>
    <name evidence="3" type="ORF">ACJ73_08348</name>
</gene>